<feature type="compositionally biased region" description="Acidic residues" evidence="1">
    <location>
        <begin position="267"/>
        <end position="280"/>
    </location>
</feature>
<reference evidence="4 5" key="1">
    <citation type="journal article" date="2024" name="Nat. Commun.">
        <title>Phylogenomics reveals the evolutionary origins of lichenization in chlorophyte algae.</title>
        <authorList>
            <person name="Puginier C."/>
            <person name="Libourel C."/>
            <person name="Otte J."/>
            <person name="Skaloud P."/>
            <person name="Haon M."/>
            <person name="Grisel S."/>
            <person name="Petersen M."/>
            <person name="Berrin J.G."/>
            <person name="Delaux P.M."/>
            <person name="Dal Grande F."/>
            <person name="Keller J."/>
        </authorList>
    </citation>
    <scope>NUCLEOTIDE SEQUENCE [LARGE SCALE GENOMIC DNA]</scope>
    <source>
        <strain evidence="4 5">SAG 2043</strain>
    </source>
</reference>
<name>A0AAW1QBE5_9CHLO</name>
<feature type="compositionally biased region" description="Low complexity" evidence="1">
    <location>
        <begin position="322"/>
        <end position="335"/>
    </location>
</feature>
<evidence type="ECO:0000259" key="3">
    <source>
        <dbReference type="Pfam" id="PF17780"/>
    </source>
</evidence>
<feature type="domain" description="OCRE" evidence="3">
    <location>
        <begin position="392"/>
        <end position="439"/>
    </location>
</feature>
<evidence type="ECO:0000313" key="5">
    <source>
        <dbReference type="Proteomes" id="UP001489004"/>
    </source>
</evidence>
<dbReference type="Pfam" id="PF02037">
    <property type="entry name" value="SAP"/>
    <property type="match status" value="1"/>
</dbReference>
<feature type="region of interest" description="Disordered" evidence="1">
    <location>
        <begin position="262"/>
        <end position="335"/>
    </location>
</feature>
<dbReference type="GO" id="GO:0005682">
    <property type="term" value="C:U5 snRNP"/>
    <property type="evidence" value="ECO:0007669"/>
    <property type="project" value="InterPro"/>
</dbReference>
<accession>A0AAW1QBE5</accession>
<organism evidence="4 5">
    <name type="scientific">[Myrmecia] bisecta</name>
    <dbReference type="NCBI Taxonomy" id="41462"/>
    <lineage>
        <taxon>Eukaryota</taxon>
        <taxon>Viridiplantae</taxon>
        <taxon>Chlorophyta</taxon>
        <taxon>core chlorophytes</taxon>
        <taxon>Trebouxiophyceae</taxon>
        <taxon>Trebouxiales</taxon>
        <taxon>Trebouxiaceae</taxon>
        <taxon>Myrmecia</taxon>
    </lineage>
</organism>
<dbReference type="Pfam" id="PF17780">
    <property type="entry name" value="OCRE"/>
    <property type="match status" value="1"/>
</dbReference>
<dbReference type="CDD" id="cd16166">
    <property type="entry name" value="OCRE_SUA_like"/>
    <property type="match status" value="1"/>
</dbReference>
<dbReference type="PANTHER" id="PTHR13138">
    <property type="entry name" value="PROTEIN LIN1"/>
    <property type="match status" value="1"/>
</dbReference>
<evidence type="ECO:0008006" key="6">
    <source>
        <dbReference type="Google" id="ProtNLM"/>
    </source>
</evidence>
<dbReference type="Proteomes" id="UP001489004">
    <property type="component" value="Unassembled WGS sequence"/>
</dbReference>
<evidence type="ECO:0000259" key="2">
    <source>
        <dbReference type="Pfam" id="PF02037"/>
    </source>
</evidence>
<dbReference type="InterPro" id="IPR041591">
    <property type="entry name" value="OCRE"/>
</dbReference>
<dbReference type="InterPro" id="IPR035623">
    <property type="entry name" value="SUA-like_OCRE"/>
</dbReference>
<dbReference type="PANTHER" id="PTHR13138:SF3">
    <property type="entry name" value="CD2 ANTIGEN CYTOPLASMIC TAIL-BINDING PROTEIN 2"/>
    <property type="match status" value="1"/>
</dbReference>
<proteinExistence type="predicted"/>
<evidence type="ECO:0000313" key="4">
    <source>
        <dbReference type="EMBL" id="KAK9818356.1"/>
    </source>
</evidence>
<sequence length="444" mass="47877">MGGQTDQLIQSVLQEQQAQKKAKKAGKDVRGPAEKVRKTLAEVEDEEGGVVKESLVSMAQTKRATKRKSQKPIEDTELVGDVEEVEEVLEVEEEDGQKFEPFNLAQERQEGYFDESGHYVENKEEDETEKDAWLTSGEAAVVSAALRRQIEERQRAAEAAEAAPPMSAAEANVLKRKIISILQPEESVMRGLKRLRGGPPRPKPGKRAKKAEQPIEMEGSDAATEAANKEAFEQLTEAASALMDSGELNVYSMTRDEFEKAVPPILVDEDEDMFADDGDDTATPAAAATPGDGQTSAAANGSTPGRGAPVTSAPAPDSLRGAAQQASTSAVASSGQDAEVDYSRWPIKELQRFLRERGVDSTGIVDKAELVAKVKEAAAKGPEGEVAAAPPSYVFDPNTGYFYSSAADMFWDANTGGFYSSNTGLWYSFDEASQQFVQWPAVAS</sequence>
<dbReference type="InterPro" id="IPR039905">
    <property type="entry name" value="CD2BP2/Lin1"/>
</dbReference>
<feature type="region of interest" description="Disordered" evidence="1">
    <location>
        <begin position="189"/>
        <end position="232"/>
    </location>
</feature>
<evidence type="ECO:0000256" key="1">
    <source>
        <dbReference type="SAM" id="MobiDB-lite"/>
    </source>
</evidence>
<protein>
    <recommendedName>
        <fullName evidence="6">CD2 antigen cytoplasmic tail-binding protein 2</fullName>
    </recommendedName>
</protein>
<dbReference type="EMBL" id="JALJOR010000004">
    <property type="protein sequence ID" value="KAK9818356.1"/>
    <property type="molecule type" value="Genomic_DNA"/>
</dbReference>
<gene>
    <name evidence="4" type="ORF">WJX72_011218</name>
</gene>
<feature type="domain" description="SAP" evidence="2">
    <location>
        <begin position="341"/>
        <end position="377"/>
    </location>
</feature>
<feature type="compositionally biased region" description="Polar residues" evidence="1">
    <location>
        <begin position="294"/>
        <end position="303"/>
    </location>
</feature>
<comment type="caution">
    <text evidence="4">The sequence shown here is derived from an EMBL/GenBank/DDBJ whole genome shotgun (WGS) entry which is preliminary data.</text>
</comment>
<feature type="compositionally biased region" description="Low complexity" evidence="1">
    <location>
        <begin position="281"/>
        <end position="293"/>
    </location>
</feature>
<dbReference type="AlphaFoldDB" id="A0AAW1QBE5"/>
<keyword evidence="5" id="KW-1185">Reference proteome</keyword>
<dbReference type="InterPro" id="IPR003034">
    <property type="entry name" value="SAP_dom"/>
</dbReference>